<name>A0A1Y5INA0_OSTTA</name>
<keyword evidence="2" id="KW-0677">Repeat</keyword>
<evidence type="ECO:0000256" key="1">
    <source>
        <dbReference type="ARBA" id="ARBA00022574"/>
    </source>
</evidence>
<dbReference type="PANTHER" id="PTHR14107:SF16">
    <property type="entry name" value="AT02583P"/>
    <property type="match status" value="1"/>
</dbReference>
<dbReference type="SUPFAM" id="SSF50978">
    <property type="entry name" value="WD40 repeat-like"/>
    <property type="match status" value="1"/>
</dbReference>
<evidence type="ECO:0000256" key="2">
    <source>
        <dbReference type="ARBA" id="ARBA00022737"/>
    </source>
</evidence>
<dbReference type="Proteomes" id="UP000195557">
    <property type="component" value="Unassembled WGS sequence"/>
</dbReference>
<dbReference type="InterPro" id="IPR036322">
    <property type="entry name" value="WD40_repeat_dom_sf"/>
</dbReference>
<protein>
    <submittedName>
        <fullName evidence="3">Transducin family protein</fullName>
    </submittedName>
</protein>
<dbReference type="AlphaFoldDB" id="A0A1Y5INA0"/>
<dbReference type="Pfam" id="PF00400">
    <property type="entry name" value="WD40"/>
    <property type="match status" value="2"/>
</dbReference>
<dbReference type="SMART" id="SM00320">
    <property type="entry name" value="WD40"/>
    <property type="match status" value="4"/>
</dbReference>
<gene>
    <name evidence="3" type="ORF">BE221DRAFT_188910</name>
</gene>
<dbReference type="eggNOG" id="KOG2394">
    <property type="taxonomic scope" value="Eukaryota"/>
</dbReference>
<accession>A0A1Y5INA0</accession>
<dbReference type="InterPro" id="IPR001680">
    <property type="entry name" value="WD40_rpt"/>
</dbReference>
<proteinExistence type="predicted"/>
<organism evidence="3">
    <name type="scientific">Ostreococcus tauri</name>
    <name type="common">Marine green alga</name>
    <dbReference type="NCBI Taxonomy" id="70448"/>
    <lineage>
        <taxon>Eukaryota</taxon>
        <taxon>Viridiplantae</taxon>
        <taxon>Chlorophyta</taxon>
        <taxon>Mamiellophyceae</taxon>
        <taxon>Mamiellales</taxon>
        <taxon>Bathycoccaceae</taxon>
        <taxon>Ostreococcus</taxon>
    </lineage>
</organism>
<keyword evidence="1" id="KW-0853">WD repeat</keyword>
<evidence type="ECO:0000313" key="3">
    <source>
        <dbReference type="EMBL" id="OUS49603.1"/>
    </source>
</evidence>
<dbReference type="InterPro" id="IPR051362">
    <property type="entry name" value="WD_repeat_creC_regulators"/>
</dbReference>
<dbReference type="InterPro" id="IPR015943">
    <property type="entry name" value="WD40/YVTN_repeat-like_dom_sf"/>
</dbReference>
<dbReference type="PANTHER" id="PTHR14107">
    <property type="entry name" value="WD REPEAT PROTEIN"/>
    <property type="match status" value="1"/>
</dbReference>
<dbReference type="Gene3D" id="2.130.10.10">
    <property type="entry name" value="YVTN repeat-like/Quinoprotein amine dehydrogenase"/>
    <property type="match status" value="1"/>
</dbReference>
<sequence>MTAPSSPRARVMALDDPVGTIADEWSVRERKETRDCFKTPEGRYNLGKTWRTKPASRRSTEPASARTMEAEYDARCKRRCVYAESGENAYVLVNSGDCVRVLDYDAATACKAVAKIGFHSGCVTAIAWREKGESDRYDLLVGLSNGEVWAIDLGRNVADKGRWVTAATRWNVEGEGVNKSRCNAVIWRPRSDEDILEPFDCVSLHADGSMYTYNSSRDGNKASFAPVVDMNILSVVASDAQGSNPMTRWHFGRSSLNAASFSPDSCLLTVVNGAGMCRVLDVSRDRPNIVAGFKSYYAGFNAVAWSPCGRYVLAAGESDMIEIWGMYEREVLAWGVQGHRSWVTDIAVDELATADDNSILRFATVGEDCRVALWDWRVPVDDVFTEDDDALEDRVDRLSIGSSSRSHSRGPSFVGPDANVVQAARRNEVERLVPIMTHKLHTSPVTSVLFTTEAALTATVDSVKLWLRPAQRSRYARTITDDSVSDYCV</sequence>
<reference evidence="3" key="1">
    <citation type="submission" date="2017-04" db="EMBL/GenBank/DDBJ databases">
        <title>Population genomics of picophytoplankton unveils novel chromosome hypervariability.</title>
        <authorList>
            <consortium name="DOE Joint Genome Institute"/>
            <person name="Blanc-Mathieu R."/>
            <person name="Krasovec M."/>
            <person name="Hebrard M."/>
            <person name="Yau S."/>
            <person name="Desgranges E."/>
            <person name="Martin J."/>
            <person name="Schackwitz W."/>
            <person name="Kuo A."/>
            <person name="Salin G."/>
            <person name="Donnadieu C."/>
            <person name="Desdevises Y."/>
            <person name="Sanchez-Ferandin S."/>
            <person name="Moreau H."/>
            <person name="Rivals E."/>
            <person name="Grigoriev I.V."/>
            <person name="Grimsley N."/>
            <person name="Eyre-Walker A."/>
            <person name="Piganeau G."/>
        </authorList>
    </citation>
    <scope>NUCLEOTIDE SEQUENCE [LARGE SCALE GENOMIC DNA]</scope>
    <source>
        <strain evidence="3">RCC 1115</strain>
    </source>
</reference>
<dbReference type="EMBL" id="KZ155771">
    <property type="protein sequence ID" value="OUS49603.1"/>
    <property type="molecule type" value="Genomic_DNA"/>
</dbReference>